<evidence type="ECO:0000313" key="6">
    <source>
        <dbReference type="Proteomes" id="UP001595907"/>
    </source>
</evidence>
<dbReference type="PANTHER" id="PTHR47199">
    <property type="entry name" value="PHOTOSYSTEM II STABILITY/ASSEMBLY FACTOR HCF136, CHLOROPLASTIC"/>
    <property type="match status" value="1"/>
</dbReference>
<feature type="signal peptide" evidence="3">
    <location>
        <begin position="1"/>
        <end position="30"/>
    </location>
</feature>
<dbReference type="InterPro" id="IPR026341">
    <property type="entry name" value="T9SS_type_B"/>
</dbReference>
<dbReference type="Pfam" id="PF13573">
    <property type="entry name" value="SprB"/>
    <property type="match status" value="1"/>
</dbReference>
<dbReference type="InterPro" id="IPR015943">
    <property type="entry name" value="WD40/YVTN_repeat-like_dom_sf"/>
</dbReference>
<evidence type="ECO:0000256" key="3">
    <source>
        <dbReference type="SAM" id="SignalP"/>
    </source>
</evidence>
<dbReference type="InterPro" id="IPR028203">
    <property type="entry name" value="PSII_CF48-like_dom"/>
</dbReference>
<dbReference type="SUPFAM" id="SSF110296">
    <property type="entry name" value="Oligoxyloglucan reducing end-specific cellobiohydrolase"/>
    <property type="match status" value="3"/>
</dbReference>
<dbReference type="PROSITE" id="PS51257">
    <property type="entry name" value="PROKAR_LIPOPROTEIN"/>
    <property type="match status" value="1"/>
</dbReference>
<dbReference type="InterPro" id="IPR025667">
    <property type="entry name" value="SprB_repeat"/>
</dbReference>
<feature type="chain" id="PRO_5046006077" evidence="3">
    <location>
        <begin position="31"/>
        <end position="1137"/>
    </location>
</feature>
<comment type="caution">
    <text evidence="5">The sequence shown here is derived from an EMBL/GenBank/DDBJ whole genome shotgun (WGS) entry which is preliminary data.</text>
</comment>
<evidence type="ECO:0000256" key="2">
    <source>
        <dbReference type="ARBA" id="ARBA00023276"/>
    </source>
</evidence>
<feature type="domain" description="Photosynthesis system II assembly factor Ycf48/Hcf136-like" evidence="4">
    <location>
        <begin position="94"/>
        <end position="184"/>
    </location>
</feature>
<evidence type="ECO:0000313" key="5">
    <source>
        <dbReference type="EMBL" id="MFC4263723.1"/>
    </source>
</evidence>
<organism evidence="5 6">
    <name type="scientific">Ferruginibacter yonginensis</name>
    <dbReference type="NCBI Taxonomy" id="1310416"/>
    <lineage>
        <taxon>Bacteria</taxon>
        <taxon>Pseudomonadati</taxon>
        <taxon>Bacteroidota</taxon>
        <taxon>Chitinophagia</taxon>
        <taxon>Chitinophagales</taxon>
        <taxon>Chitinophagaceae</taxon>
        <taxon>Ferruginibacter</taxon>
    </lineage>
</organism>
<gene>
    <name evidence="5" type="ORF">ACFOWM_12580</name>
</gene>
<feature type="domain" description="Photosynthesis system II assembly factor Ycf48/Hcf136-like" evidence="4">
    <location>
        <begin position="590"/>
        <end position="756"/>
    </location>
</feature>
<sequence>MKKSFTKQHFTKLVFGLLFIVLGCFNKATAQGQYNNTTWKFSNPKQFGFTVFDIDYLDNNNVLAVGADGGIAKSTDGGRNWTYGVFTYTTPAGLVTKATLFDVHYVSANIAYVVGTGGCMAKTVDGGATWNLVKTPLYDRGRNINTTWFLNENKGYIGGQHNTPDSLPKLYFTLNGGATWDSINAPTGGKTAIGYINNPNLPRINETVTAKDKEILRIEFANDSTGYIVGTGTSLFPRLTSANATTCLPNTTTTSTGSQNASLVWKFSSGQLTDYSLSKERLGYTGINTNTVTCTTLYGNITPQTQSYRAMNIINDSTIVIMSANNNIVVKIRAGKNDSTAIANYPGTFERGKYELLNFPFPPTAGPNAGTPIPATQVLLASNPYMIKRAANGKLFATSGSSAFAPTNRMWTSIDTGRNWIEERNLPTGFSFSQGTVYAIDFAPNGRFLGAGINGVIADSLPGGSYSTLYKAIPLVATHTDAEFADCNNGMLTGGASISVTEDGGKNWLDKSRPDFAASNYSIGGVAYPNINKSYFAVSNGVVYVSTDKGTTLDPAYSNFNFQMFDVDAVGNDSVWVVANTQFTVPTTSTTSNVFRSINGGATWQVYAGFPVGSTAPRLSKISFGSRLVGFAVGSRNAVYRTLDGGVTWTSVNPFPALNEGPTGFPNAFINYTEVEALDANTVFVVGNMFTNVGIKRIYKSTDAGTTWTDISGNISTIFPVGNVIGLRMHDANNGYVTCGSSLFKTTNGGATWEMDIAPTNSLFETMAFAPKRVPAAIPFANRKLFVSGFAAPTANGSIMEYGNPANINVNATETVTNATCTNPNGGSITLNTTGGLAPYTYSIDGVNFQTSNTFNGLTQGVKTITIKDAFCGIQTKQITVGFTDNLTLSVAPTSTAVCANIPVQLTATSAATTYSWSPAIGLSNANISNPTATISNSQNYAVTATLNGCVKTQTVAISIKPKPIALAGNDQTIVEGGSVQLLGNVIPSNLSPIANYVWSPSNGLSDVNTLSPIASPKTTTVYTLTVNGVDGCVGADDVTVTVLPNCIKVMKAFTPNGDGINDKWIVTTGNTCTKQVIVNVFNRYGSSVYSNQNYQNDWNGTYQSKPVADGTYYYVIEYKLIDGRTQFAKGDVTILR</sequence>
<evidence type="ECO:0000256" key="1">
    <source>
        <dbReference type="ARBA" id="ARBA00022531"/>
    </source>
</evidence>
<keyword evidence="6" id="KW-1185">Reference proteome</keyword>
<dbReference type="PANTHER" id="PTHR47199:SF2">
    <property type="entry name" value="PHOTOSYSTEM II STABILITY_ASSEMBLY FACTOR HCF136, CHLOROPLASTIC"/>
    <property type="match status" value="1"/>
</dbReference>
<dbReference type="NCBIfam" id="TIGR04131">
    <property type="entry name" value="Bac_Flav_CTERM"/>
    <property type="match status" value="1"/>
</dbReference>
<proteinExistence type="predicted"/>
<keyword evidence="1" id="KW-0602">Photosynthesis</keyword>
<protein>
    <submittedName>
        <fullName evidence="5">YCF48-related protein</fullName>
    </submittedName>
</protein>
<dbReference type="RefSeq" id="WP_379710681.1">
    <property type="nucleotide sequence ID" value="NZ_JBHSCZ010000004.1"/>
</dbReference>
<dbReference type="Gene3D" id="2.130.10.10">
    <property type="entry name" value="YVTN repeat-like/Quinoprotein amine dehydrogenase"/>
    <property type="match status" value="3"/>
</dbReference>
<dbReference type="Proteomes" id="UP001595907">
    <property type="component" value="Unassembled WGS sequence"/>
</dbReference>
<dbReference type="Pfam" id="PF13585">
    <property type="entry name" value="CHU_C"/>
    <property type="match status" value="1"/>
</dbReference>
<dbReference type="CDD" id="cd15482">
    <property type="entry name" value="Sialidase_non-viral"/>
    <property type="match status" value="1"/>
</dbReference>
<keyword evidence="2" id="KW-0604">Photosystem II</keyword>
<accession>A0ABV8QVL3</accession>
<name>A0ABV8QVL3_9BACT</name>
<evidence type="ECO:0000259" key="4">
    <source>
        <dbReference type="Pfam" id="PF14870"/>
    </source>
</evidence>
<keyword evidence="3" id="KW-0732">Signal</keyword>
<reference evidence="6" key="1">
    <citation type="journal article" date="2019" name="Int. J. Syst. Evol. Microbiol.">
        <title>The Global Catalogue of Microorganisms (GCM) 10K type strain sequencing project: providing services to taxonomists for standard genome sequencing and annotation.</title>
        <authorList>
            <consortium name="The Broad Institute Genomics Platform"/>
            <consortium name="The Broad Institute Genome Sequencing Center for Infectious Disease"/>
            <person name="Wu L."/>
            <person name="Ma J."/>
        </authorList>
    </citation>
    <scope>NUCLEOTIDE SEQUENCE [LARGE SCALE GENOMIC DNA]</scope>
    <source>
        <strain evidence="6">CECT 8289</strain>
    </source>
</reference>
<dbReference type="Pfam" id="PF14870">
    <property type="entry name" value="PSII_BNR"/>
    <property type="match status" value="2"/>
</dbReference>
<dbReference type="EMBL" id="JBHSCZ010000004">
    <property type="protein sequence ID" value="MFC4263723.1"/>
    <property type="molecule type" value="Genomic_DNA"/>
</dbReference>